<evidence type="ECO:0000256" key="2">
    <source>
        <dbReference type="HAMAP-Rule" id="MF_00003"/>
    </source>
</evidence>
<dbReference type="InterPro" id="IPR020053">
    <property type="entry name" value="Ribosome-bd_factorA_CS"/>
</dbReference>
<dbReference type="GO" id="GO:0043024">
    <property type="term" value="F:ribosomal small subunit binding"/>
    <property type="evidence" value="ECO:0007669"/>
    <property type="project" value="TreeGrafter"/>
</dbReference>
<dbReference type="Pfam" id="PF02033">
    <property type="entry name" value="RBFA"/>
    <property type="match status" value="1"/>
</dbReference>
<dbReference type="Gene3D" id="3.30.300.20">
    <property type="match status" value="1"/>
</dbReference>
<dbReference type="AlphaFoldDB" id="A0A1F5NVU2"/>
<dbReference type="PANTHER" id="PTHR33515">
    <property type="entry name" value="RIBOSOME-BINDING FACTOR A, CHLOROPLASTIC-RELATED"/>
    <property type="match status" value="1"/>
</dbReference>
<dbReference type="PROSITE" id="PS01319">
    <property type="entry name" value="RBFA"/>
    <property type="match status" value="1"/>
</dbReference>
<keyword evidence="1 2" id="KW-0690">Ribosome biogenesis</keyword>
<organism evidence="3 4">
    <name type="scientific">Candidatus Doudnabacteria bacterium RIFCSPHIGHO2_01_FULL_46_24</name>
    <dbReference type="NCBI Taxonomy" id="1817825"/>
    <lineage>
        <taxon>Bacteria</taxon>
        <taxon>Candidatus Doudnaibacteriota</taxon>
    </lineage>
</organism>
<proteinExistence type="inferred from homology"/>
<protein>
    <recommendedName>
        <fullName evidence="2">Ribosome-binding factor A</fullName>
    </recommendedName>
</protein>
<reference evidence="3 4" key="1">
    <citation type="journal article" date="2016" name="Nat. Commun.">
        <title>Thousands of microbial genomes shed light on interconnected biogeochemical processes in an aquifer system.</title>
        <authorList>
            <person name="Anantharaman K."/>
            <person name="Brown C.T."/>
            <person name="Hug L.A."/>
            <person name="Sharon I."/>
            <person name="Castelle C.J."/>
            <person name="Probst A.J."/>
            <person name="Thomas B.C."/>
            <person name="Singh A."/>
            <person name="Wilkins M.J."/>
            <person name="Karaoz U."/>
            <person name="Brodie E.L."/>
            <person name="Williams K.H."/>
            <person name="Hubbard S.S."/>
            <person name="Banfield J.F."/>
        </authorList>
    </citation>
    <scope>NUCLEOTIDE SEQUENCE [LARGE SCALE GENOMIC DNA]</scope>
</reference>
<comment type="function">
    <text evidence="2">One of several proteins that assist in the late maturation steps of the functional core of the 30S ribosomal subunit. Associates with free 30S ribosomal subunits (but not with 30S subunits that are part of 70S ribosomes or polysomes). Required for efficient processing of 16S rRNA. May interact with the 5'-terminal helix region of 16S rRNA.</text>
</comment>
<comment type="similarity">
    <text evidence="2">Belongs to the RbfA family.</text>
</comment>
<dbReference type="Proteomes" id="UP000178892">
    <property type="component" value="Unassembled WGS sequence"/>
</dbReference>
<keyword evidence="2" id="KW-0963">Cytoplasm</keyword>
<name>A0A1F5NVU2_9BACT</name>
<gene>
    <name evidence="2" type="primary">rbfA</name>
    <name evidence="3" type="ORF">A2720_00195</name>
</gene>
<dbReference type="PANTHER" id="PTHR33515:SF1">
    <property type="entry name" value="RIBOSOME-BINDING FACTOR A, CHLOROPLASTIC-RELATED"/>
    <property type="match status" value="1"/>
</dbReference>
<comment type="caution">
    <text evidence="3">The sequence shown here is derived from an EMBL/GenBank/DDBJ whole genome shotgun (WGS) entry which is preliminary data.</text>
</comment>
<dbReference type="InterPro" id="IPR000238">
    <property type="entry name" value="RbfA"/>
</dbReference>
<dbReference type="HAMAP" id="MF_00003">
    <property type="entry name" value="RbfA"/>
    <property type="match status" value="1"/>
</dbReference>
<sequence>MSRRTDRVSSLLKQEAGRFLQGMELGAMVTVSKVETSEDLRHAKASITILPSDELTEKMVLAKIAESLYEIQGSINRKLAMKVVPRVAFVVDYSQAYVSRISKLLKQSHEDKDAV</sequence>
<evidence type="ECO:0000256" key="1">
    <source>
        <dbReference type="ARBA" id="ARBA00022517"/>
    </source>
</evidence>
<dbReference type="STRING" id="1817825.A2720_00195"/>
<dbReference type="GO" id="GO:0005829">
    <property type="term" value="C:cytosol"/>
    <property type="evidence" value="ECO:0007669"/>
    <property type="project" value="TreeGrafter"/>
</dbReference>
<dbReference type="SUPFAM" id="SSF89919">
    <property type="entry name" value="Ribosome-binding factor A, RbfA"/>
    <property type="match status" value="1"/>
</dbReference>
<comment type="subcellular location">
    <subcellularLocation>
        <location evidence="2">Cytoplasm</location>
    </subcellularLocation>
</comment>
<evidence type="ECO:0000313" key="3">
    <source>
        <dbReference type="EMBL" id="OGE81799.1"/>
    </source>
</evidence>
<dbReference type="EMBL" id="MFEL01000004">
    <property type="protein sequence ID" value="OGE81799.1"/>
    <property type="molecule type" value="Genomic_DNA"/>
</dbReference>
<dbReference type="InterPro" id="IPR023799">
    <property type="entry name" value="RbfA_dom_sf"/>
</dbReference>
<evidence type="ECO:0000313" key="4">
    <source>
        <dbReference type="Proteomes" id="UP000178892"/>
    </source>
</evidence>
<dbReference type="GO" id="GO:0030490">
    <property type="term" value="P:maturation of SSU-rRNA"/>
    <property type="evidence" value="ECO:0007669"/>
    <property type="project" value="UniProtKB-UniRule"/>
</dbReference>
<dbReference type="InterPro" id="IPR015946">
    <property type="entry name" value="KH_dom-like_a/b"/>
</dbReference>
<accession>A0A1F5NVU2</accession>
<comment type="subunit">
    <text evidence="2">Monomer. Binds 30S ribosomal subunits, but not 50S ribosomal subunits or 70S ribosomes.</text>
</comment>